<dbReference type="PANTHER" id="PTHR47178">
    <property type="entry name" value="MONOOXYGENASE, FAD-BINDING"/>
    <property type="match status" value="1"/>
</dbReference>
<dbReference type="PRINTS" id="PR00420">
    <property type="entry name" value="RNGMNOXGNASE"/>
</dbReference>
<evidence type="ECO:0000313" key="9">
    <source>
        <dbReference type="EMBL" id="KNB18144.1"/>
    </source>
</evidence>
<feature type="domain" description="FAD-binding" evidence="8">
    <location>
        <begin position="355"/>
        <end position="388"/>
    </location>
</feature>
<dbReference type="RefSeq" id="XP_018256189.1">
    <property type="nucleotide sequence ID" value="XM_018395891.1"/>
</dbReference>
<name>A0A0J9W506_FUSO4</name>
<evidence type="ECO:0000256" key="5">
    <source>
        <dbReference type="ARBA" id="ARBA00023033"/>
    </source>
</evidence>
<dbReference type="PROSITE" id="PS51257">
    <property type="entry name" value="PROKAR_LIPOPROTEIN"/>
    <property type="match status" value="1"/>
</dbReference>
<dbReference type="KEGG" id="fox:FOXG_15774"/>
<keyword evidence="6" id="KW-1133">Transmembrane helix</keyword>
<dbReference type="Proteomes" id="UP000009097">
    <property type="component" value="Unassembled WGS sequence"/>
</dbReference>
<accession>A0A0J9W506</accession>
<protein>
    <recommendedName>
        <fullName evidence="8">FAD-binding domain-containing protein</fullName>
    </recommendedName>
</protein>
<proteinExistence type="predicted"/>
<keyword evidence="3" id="KW-0274">FAD</keyword>
<sequence length="481" mass="52631">MAPLKVIIVGGGLAGACLANGLINKADGQIDVTVFERDEAGSERGGYQIRLGAHALIGFKACLTKDQYSALLPCFGKSGGVVSSAPCIFSPSDLKVLIDLSKAPVYEKSAPIARTRLRNFLQKPLQERDAIRFGKNIHIHAIFTNVSWSVVDLNPGSIRVHFSDDTHHDCDVLISAEGSGSRINKQIGLNNIITEVTPGHGGYLGKCHLPWSVLQTLPRQLLEKGTIYTGNSKAKVFAAVYLPECLSSTKKTANSDDSDILKPKNYDEDEASLFLGMAWTTGPEAAELPQVKDKKGLMKKKLDEAGFHPDFHKLVDAVDEEEIMTTPWRYARNDTPVDWRQQLLSTNEKKSDPSIANPRVWLIGDSIHPMLPSRGMGANNAIHDTADALGPLLELAKLKNMYGSVTDEEVGDQLAVYEKAMVPRAFKWVKKSSNQQLPDLDSLIGRGIIIGLRVMLFVVGGFVSCLRMFGWEPKDDAPELS</sequence>
<evidence type="ECO:0000259" key="8">
    <source>
        <dbReference type="Pfam" id="PF01494"/>
    </source>
</evidence>
<dbReference type="InterPro" id="IPR002938">
    <property type="entry name" value="FAD-bd"/>
</dbReference>
<dbReference type="PANTHER" id="PTHR47178:SF6">
    <property type="entry name" value="FAD-BINDING DOMAIN-CONTAINING PROTEIN"/>
    <property type="match status" value="1"/>
</dbReference>
<dbReference type="InterPro" id="IPR036188">
    <property type="entry name" value="FAD/NAD-bd_sf"/>
</dbReference>
<keyword evidence="7" id="KW-0732">Signal</keyword>
<evidence type="ECO:0000256" key="4">
    <source>
        <dbReference type="ARBA" id="ARBA00023002"/>
    </source>
</evidence>
<dbReference type="Pfam" id="PF01494">
    <property type="entry name" value="FAD_binding_3"/>
    <property type="match status" value="1"/>
</dbReference>
<feature type="chain" id="PRO_5005325285" description="FAD-binding domain-containing protein" evidence="7">
    <location>
        <begin position="20"/>
        <end position="481"/>
    </location>
</feature>
<dbReference type="VEuPathDB" id="FungiDB:FOXG_15774"/>
<dbReference type="GeneID" id="28956787"/>
<dbReference type="SUPFAM" id="SSF51905">
    <property type="entry name" value="FAD/NAD(P)-binding domain"/>
    <property type="match status" value="1"/>
</dbReference>
<comment type="cofactor">
    <cofactor evidence="1">
        <name>FAD</name>
        <dbReference type="ChEBI" id="CHEBI:57692"/>
    </cofactor>
</comment>
<keyword evidence="6" id="KW-0812">Transmembrane</keyword>
<feature type="transmembrane region" description="Helical" evidence="6">
    <location>
        <begin position="443"/>
        <end position="466"/>
    </location>
</feature>
<dbReference type="GO" id="GO:0004497">
    <property type="term" value="F:monooxygenase activity"/>
    <property type="evidence" value="ECO:0007669"/>
    <property type="project" value="UniProtKB-KW"/>
</dbReference>
<keyword evidence="4" id="KW-0560">Oxidoreductase</keyword>
<dbReference type="GO" id="GO:0071949">
    <property type="term" value="F:FAD binding"/>
    <property type="evidence" value="ECO:0007669"/>
    <property type="project" value="InterPro"/>
</dbReference>
<evidence type="ECO:0000313" key="10">
    <source>
        <dbReference type="Proteomes" id="UP000009097"/>
    </source>
</evidence>
<dbReference type="AlphaFoldDB" id="A0A0J9W506"/>
<dbReference type="Gene3D" id="3.50.50.60">
    <property type="entry name" value="FAD/NAD(P)-binding domain"/>
    <property type="match status" value="1"/>
</dbReference>
<evidence type="ECO:0000256" key="2">
    <source>
        <dbReference type="ARBA" id="ARBA00022630"/>
    </source>
</evidence>
<dbReference type="EMBL" id="DS231724">
    <property type="protein sequence ID" value="KNB18144.1"/>
    <property type="molecule type" value="Genomic_DNA"/>
</dbReference>
<keyword evidence="2" id="KW-0285">Flavoprotein</keyword>
<organism evidence="9 10">
    <name type="scientific">Fusarium oxysporum f. sp. lycopersici (strain 4287 / CBS 123668 / FGSC 9935 / NRRL 34936)</name>
    <name type="common">Fusarium vascular wilt of tomato</name>
    <dbReference type="NCBI Taxonomy" id="426428"/>
    <lineage>
        <taxon>Eukaryota</taxon>
        <taxon>Fungi</taxon>
        <taxon>Dikarya</taxon>
        <taxon>Ascomycota</taxon>
        <taxon>Pezizomycotina</taxon>
        <taxon>Sordariomycetes</taxon>
        <taxon>Hypocreomycetidae</taxon>
        <taxon>Hypocreales</taxon>
        <taxon>Nectriaceae</taxon>
        <taxon>Fusarium</taxon>
        <taxon>Fusarium oxysporum species complex</taxon>
    </lineage>
</organism>
<reference evidence="9" key="1">
    <citation type="submission" date="2007-04" db="EMBL/GenBank/DDBJ databases">
        <authorList>
            <consortium name="The Broad Institute Genome Sequencing Platform"/>
            <person name="Birren B."/>
            <person name="Lander E."/>
            <person name="Galagan J."/>
            <person name="Nusbaum C."/>
            <person name="Devon K."/>
            <person name="Ma L.-J."/>
            <person name="Jaffe D."/>
            <person name="Butler J."/>
            <person name="Alvarez P."/>
            <person name="Gnerre S."/>
            <person name="Grabherr M."/>
            <person name="Kleber M."/>
            <person name="Mauceli E."/>
            <person name="Brockman W."/>
            <person name="MacCallum I.A."/>
            <person name="Young S."/>
            <person name="LaButti K."/>
            <person name="DeCaprio D."/>
            <person name="Crawford M."/>
            <person name="Koehrsen M."/>
            <person name="Engels R."/>
            <person name="Montgomery P."/>
            <person name="Pearson M."/>
            <person name="Howarth C."/>
            <person name="Larson L."/>
            <person name="White J."/>
            <person name="O'Leary S."/>
            <person name="Kodira C."/>
            <person name="Zeng Q."/>
            <person name="Yandava C."/>
            <person name="Alvarado L."/>
            <person name="Kistler C."/>
            <person name="Shim W.-B."/>
            <person name="Kang S."/>
            <person name="Woloshuk C."/>
        </authorList>
    </citation>
    <scope>NUCLEOTIDE SEQUENCE</scope>
    <source>
        <strain evidence="9">4287</strain>
    </source>
</reference>
<evidence type="ECO:0000256" key="3">
    <source>
        <dbReference type="ARBA" id="ARBA00022827"/>
    </source>
</evidence>
<evidence type="ECO:0000256" key="6">
    <source>
        <dbReference type="SAM" id="Phobius"/>
    </source>
</evidence>
<evidence type="ECO:0000256" key="1">
    <source>
        <dbReference type="ARBA" id="ARBA00001974"/>
    </source>
</evidence>
<feature type="signal peptide" evidence="7">
    <location>
        <begin position="1"/>
        <end position="19"/>
    </location>
</feature>
<keyword evidence="6" id="KW-0472">Membrane</keyword>
<evidence type="ECO:0000256" key="7">
    <source>
        <dbReference type="SAM" id="SignalP"/>
    </source>
</evidence>
<dbReference type="OrthoDB" id="655030at2759"/>
<reference evidence="9" key="2">
    <citation type="journal article" date="2010" name="Nature">
        <title>Comparative genomics reveals mobile pathogenicity chromosomes in Fusarium.</title>
        <authorList>
            <person name="Ma L.J."/>
            <person name="van der Does H.C."/>
            <person name="Borkovich K.A."/>
            <person name="Coleman J.J."/>
            <person name="Daboussi M.J."/>
            <person name="Di Pietro A."/>
            <person name="Dufresne M."/>
            <person name="Freitag M."/>
            <person name="Grabherr M."/>
            <person name="Henrissat B."/>
            <person name="Houterman P.M."/>
            <person name="Kang S."/>
            <person name="Shim W.B."/>
            <person name="Woloshuk C."/>
            <person name="Xie X."/>
            <person name="Xu J.R."/>
            <person name="Antoniw J."/>
            <person name="Baker S.E."/>
            <person name="Bluhm B.H."/>
            <person name="Breakspear A."/>
            <person name="Brown D.W."/>
            <person name="Butchko R.A."/>
            <person name="Chapman S."/>
            <person name="Coulson R."/>
            <person name="Coutinho P.M."/>
            <person name="Danchin E.G."/>
            <person name="Diener A."/>
            <person name="Gale L.R."/>
            <person name="Gardiner D.M."/>
            <person name="Goff S."/>
            <person name="Hammond-Kosack K.E."/>
            <person name="Hilburn K."/>
            <person name="Hua-Van A."/>
            <person name="Jonkers W."/>
            <person name="Kazan K."/>
            <person name="Kodira C.D."/>
            <person name="Koehrsen M."/>
            <person name="Kumar L."/>
            <person name="Lee Y.H."/>
            <person name="Li L."/>
            <person name="Manners J.M."/>
            <person name="Miranda-Saavedra D."/>
            <person name="Mukherjee M."/>
            <person name="Park G."/>
            <person name="Park J."/>
            <person name="Park S.Y."/>
            <person name="Proctor R.H."/>
            <person name="Regev A."/>
            <person name="Ruiz-Roldan M.C."/>
            <person name="Sain D."/>
            <person name="Sakthikumar S."/>
            <person name="Sykes S."/>
            <person name="Schwartz D.C."/>
            <person name="Turgeon B.G."/>
            <person name="Wapinski I."/>
            <person name="Yoder O."/>
            <person name="Young S."/>
            <person name="Zeng Q."/>
            <person name="Zhou S."/>
            <person name="Galagan J."/>
            <person name="Cuomo C.A."/>
            <person name="Kistler H.C."/>
            <person name="Rep M."/>
        </authorList>
    </citation>
    <scope>NUCLEOTIDE SEQUENCE [LARGE SCALE GENOMIC DNA]</scope>
    <source>
        <strain evidence="9">4287</strain>
    </source>
</reference>
<keyword evidence="5" id="KW-0503">Monooxygenase</keyword>
<gene>
    <name evidence="9" type="ORF">FOXG_15774</name>
</gene>